<sequence length="53" mass="5702">MDDDSPSIFKADEEAERNLKAGQSSGMDNVPSVLIKNEEKGKTAATTSLCQMI</sequence>
<accession>A0A9D4JQQ6</accession>
<feature type="compositionally biased region" description="Basic and acidic residues" evidence="1">
    <location>
        <begin position="10"/>
        <end position="19"/>
    </location>
</feature>
<dbReference type="EMBL" id="JAIWYP010000005">
    <property type="protein sequence ID" value="KAH3819289.1"/>
    <property type="molecule type" value="Genomic_DNA"/>
</dbReference>
<proteinExistence type="predicted"/>
<feature type="region of interest" description="Disordered" evidence="1">
    <location>
        <begin position="1"/>
        <end position="35"/>
    </location>
</feature>
<reference evidence="2" key="2">
    <citation type="submission" date="2020-11" db="EMBL/GenBank/DDBJ databases">
        <authorList>
            <person name="McCartney M.A."/>
            <person name="Auch B."/>
            <person name="Kono T."/>
            <person name="Mallez S."/>
            <person name="Becker A."/>
            <person name="Gohl D.M."/>
            <person name="Silverstein K.A.T."/>
            <person name="Koren S."/>
            <person name="Bechman K.B."/>
            <person name="Herman A."/>
            <person name="Abrahante J.E."/>
            <person name="Garbe J."/>
        </authorList>
    </citation>
    <scope>NUCLEOTIDE SEQUENCE</scope>
    <source>
        <strain evidence="2">Duluth1</strain>
        <tissue evidence="2">Whole animal</tissue>
    </source>
</reference>
<evidence type="ECO:0000256" key="1">
    <source>
        <dbReference type="SAM" id="MobiDB-lite"/>
    </source>
</evidence>
<name>A0A9D4JQQ6_DREPO</name>
<evidence type="ECO:0000313" key="3">
    <source>
        <dbReference type="Proteomes" id="UP000828390"/>
    </source>
</evidence>
<organism evidence="2 3">
    <name type="scientific">Dreissena polymorpha</name>
    <name type="common">Zebra mussel</name>
    <name type="synonym">Mytilus polymorpha</name>
    <dbReference type="NCBI Taxonomy" id="45954"/>
    <lineage>
        <taxon>Eukaryota</taxon>
        <taxon>Metazoa</taxon>
        <taxon>Spiralia</taxon>
        <taxon>Lophotrochozoa</taxon>
        <taxon>Mollusca</taxon>
        <taxon>Bivalvia</taxon>
        <taxon>Autobranchia</taxon>
        <taxon>Heteroconchia</taxon>
        <taxon>Euheterodonta</taxon>
        <taxon>Imparidentia</taxon>
        <taxon>Neoheterodontei</taxon>
        <taxon>Myida</taxon>
        <taxon>Dreissenoidea</taxon>
        <taxon>Dreissenidae</taxon>
        <taxon>Dreissena</taxon>
    </lineage>
</organism>
<comment type="caution">
    <text evidence="2">The sequence shown here is derived from an EMBL/GenBank/DDBJ whole genome shotgun (WGS) entry which is preliminary data.</text>
</comment>
<protein>
    <submittedName>
        <fullName evidence="2">Uncharacterized protein</fullName>
    </submittedName>
</protein>
<evidence type="ECO:0000313" key="2">
    <source>
        <dbReference type="EMBL" id="KAH3819289.1"/>
    </source>
</evidence>
<reference evidence="2" key="1">
    <citation type="journal article" date="2019" name="bioRxiv">
        <title>The Genome of the Zebra Mussel, Dreissena polymorpha: A Resource for Invasive Species Research.</title>
        <authorList>
            <person name="McCartney M.A."/>
            <person name="Auch B."/>
            <person name="Kono T."/>
            <person name="Mallez S."/>
            <person name="Zhang Y."/>
            <person name="Obille A."/>
            <person name="Becker A."/>
            <person name="Abrahante J.E."/>
            <person name="Garbe J."/>
            <person name="Badalamenti J.P."/>
            <person name="Herman A."/>
            <person name="Mangelson H."/>
            <person name="Liachko I."/>
            <person name="Sullivan S."/>
            <person name="Sone E.D."/>
            <person name="Koren S."/>
            <person name="Silverstein K.A.T."/>
            <person name="Beckman K.B."/>
            <person name="Gohl D.M."/>
        </authorList>
    </citation>
    <scope>NUCLEOTIDE SEQUENCE</scope>
    <source>
        <strain evidence="2">Duluth1</strain>
        <tissue evidence="2">Whole animal</tissue>
    </source>
</reference>
<gene>
    <name evidence="2" type="ORF">DPMN_121023</name>
</gene>
<dbReference type="AlphaFoldDB" id="A0A9D4JQQ6"/>
<dbReference type="Proteomes" id="UP000828390">
    <property type="component" value="Unassembled WGS sequence"/>
</dbReference>
<keyword evidence="3" id="KW-1185">Reference proteome</keyword>